<protein>
    <submittedName>
        <fullName evidence="2">Uncharacterized protein</fullName>
    </submittedName>
</protein>
<comment type="caution">
    <text evidence="2">The sequence shown here is derived from an EMBL/GenBank/DDBJ whole genome shotgun (WGS) entry which is preliminary data.</text>
</comment>
<evidence type="ECO:0000313" key="2">
    <source>
        <dbReference type="EMBL" id="MCQ4635163.1"/>
    </source>
</evidence>
<gene>
    <name evidence="2" type="ORF">NE619_00250</name>
</gene>
<dbReference type="EMBL" id="JANFXK010000001">
    <property type="protein sequence ID" value="MCQ4635163.1"/>
    <property type="molecule type" value="Genomic_DNA"/>
</dbReference>
<keyword evidence="1" id="KW-1133">Transmembrane helix</keyword>
<reference evidence="2 3" key="1">
    <citation type="submission" date="2022-06" db="EMBL/GenBank/DDBJ databases">
        <title>Isolation of gut microbiota from human fecal samples.</title>
        <authorList>
            <person name="Pamer E.G."/>
            <person name="Barat B."/>
            <person name="Waligurski E."/>
            <person name="Medina S."/>
            <person name="Paddock L."/>
            <person name="Mostad J."/>
        </authorList>
    </citation>
    <scope>NUCLEOTIDE SEQUENCE [LARGE SCALE GENOMIC DNA]</scope>
    <source>
        <strain evidence="2 3">SL.3.17</strain>
    </source>
</reference>
<organism evidence="2 3">
    <name type="scientific">Anaerovorax odorimutans</name>
    <dbReference type="NCBI Taxonomy" id="109327"/>
    <lineage>
        <taxon>Bacteria</taxon>
        <taxon>Bacillati</taxon>
        <taxon>Bacillota</taxon>
        <taxon>Clostridia</taxon>
        <taxon>Peptostreptococcales</taxon>
        <taxon>Anaerovoracaceae</taxon>
        <taxon>Anaerovorax</taxon>
    </lineage>
</organism>
<feature type="transmembrane region" description="Helical" evidence="1">
    <location>
        <begin position="160"/>
        <end position="184"/>
    </location>
</feature>
<feature type="transmembrane region" description="Helical" evidence="1">
    <location>
        <begin position="96"/>
        <end position="122"/>
    </location>
</feature>
<proteinExistence type="predicted"/>
<dbReference type="RefSeq" id="WP_256130365.1">
    <property type="nucleotide sequence ID" value="NZ_JANFXK010000001.1"/>
</dbReference>
<dbReference type="Proteomes" id="UP001524502">
    <property type="component" value="Unassembled WGS sequence"/>
</dbReference>
<accession>A0ABT1RJ11</accession>
<keyword evidence="1" id="KW-0812">Transmembrane</keyword>
<feature type="transmembrane region" description="Helical" evidence="1">
    <location>
        <begin position="32"/>
        <end position="52"/>
    </location>
</feature>
<evidence type="ECO:0000313" key="3">
    <source>
        <dbReference type="Proteomes" id="UP001524502"/>
    </source>
</evidence>
<evidence type="ECO:0000256" key="1">
    <source>
        <dbReference type="SAM" id="Phobius"/>
    </source>
</evidence>
<feature type="transmembrane region" description="Helical" evidence="1">
    <location>
        <begin position="134"/>
        <end position="154"/>
    </location>
</feature>
<keyword evidence="1" id="KW-0472">Membrane</keyword>
<name>A0ABT1RJ11_9FIRM</name>
<keyword evidence="3" id="KW-1185">Reference proteome</keyword>
<sequence>MNPISMNRGYRRLFWGTFFMLLWGGSDDPAALNLFGIIGLCCCISGAGLIFSESDCRRFLLARRWAQAGIVVWFLQETEFLPNLLEVNIFMPWSLRFIFGFLVAAVTLQVYVHVLVGAGEILGGTWVTYFSKRAVAFAGIYTIAVVANMVWDLIGGTGLGVWDIILNVFIMLYVFLTIWLMCVLAQLRRKYPSLTT</sequence>